<dbReference type="OrthoDB" id="6221744at2759"/>
<organism evidence="2 3">
    <name type="scientific">Athelia psychrophila</name>
    <dbReference type="NCBI Taxonomy" id="1759441"/>
    <lineage>
        <taxon>Eukaryota</taxon>
        <taxon>Fungi</taxon>
        <taxon>Dikarya</taxon>
        <taxon>Basidiomycota</taxon>
        <taxon>Agaricomycotina</taxon>
        <taxon>Agaricomycetes</taxon>
        <taxon>Agaricomycetidae</taxon>
        <taxon>Atheliales</taxon>
        <taxon>Atheliaceae</taxon>
        <taxon>Athelia</taxon>
    </lineage>
</organism>
<dbReference type="InterPro" id="IPR018783">
    <property type="entry name" value="TF_ENY2"/>
</dbReference>
<comment type="similarity">
    <text evidence="1">Belongs to the ENY2 family.</text>
</comment>
<protein>
    <recommendedName>
        <fullName evidence="1">Transcription and mRNA export factor SUS1</fullName>
    </recommendedName>
</protein>
<name>A0A165ZNF7_9AGAM</name>
<keyword evidence="1" id="KW-0509">mRNA transport</keyword>
<keyword evidence="1" id="KW-0653">Protein transport</keyword>
<dbReference type="PANTHER" id="PTHR12514">
    <property type="entry name" value="ENHANCER OF YELLOW 2 TRANSCRIPTION FACTOR"/>
    <property type="match status" value="1"/>
</dbReference>
<evidence type="ECO:0000256" key="1">
    <source>
        <dbReference type="HAMAP-Rule" id="MF_03046"/>
    </source>
</evidence>
<dbReference type="HAMAP" id="MF_03046">
    <property type="entry name" value="ENY2_Sus1"/>
    <property type="match status" value="1"/>
</dbReference>
<keyword evidence="1" id="KW-0804">Transcription</keyword>
<dbReference type="GO" id="GO:0070390">
    <property type="term" value="C:transcription export complex 2"/>
    <property type="evidence" value="ECO:0007669"/>
    <property type="project" value="UniProtKB-UniRule"/>
</dbReference>
<keyword evidence="3" id="KW-1185">Reference proteome</keyword>
<accession>A0A165ZNF7</accession>
<reference evidence="2 3" key="1">
    <citation type="journal article" date="2016" name="Mol. Biol. Evol.">
        <title>Comparative Genomics of Early-Diverging Mushroom-Forming Fungi Provides Insights into the Origins of Lignocellulose Decay Capabilities.</title>
        <authorList>
            <person name="Nagy L.G."/>
            <person name="Riley R."/>
            <person name="Tritt A."/>
            <person name="Adam C."/>
            <person name="Daum C."/>
            <person name="Floudas D."/>
            <person name="Sun H."/>
            <person name="Yadav J.S."/>
            <person name="Pangilinan J."/>
            <person name="Larsson K.H."/>
            <person name="Matsuura K."/>
            <person name="Barry K."/>
            <person name="Labutti K."/>
            <person name="Kuo R."/>
            <person name="Ohm R.A."/>
            <person name="Bhattacharya S.S."/>
            <person name="Shirouzu T."/>
            <person name="Yoshinaga Y."/>
            <person name="Martin F.M."/>
            <person name="Grigoriev I.V."/>
            <person name="Hibbett D.S."/>
        </authorList>
    </citation>
    <scope>NUCLEOTIDE SEQUENCE [LARGE SCALE GENOMIC DNA]</scope>
    <source>
        <strain evidence="2 3">CBS 109695</strain>
    </source>
</reference>
<comment type="function">
    <text evidence="1">Involved in mRNA export coupled transcription activation by association with both the TREX-2 and the SAGA complexes. At the promoters, SAGA is required for recruitment of the basal transcription machinery. It influences RNA polymerase II transcriptional activity through different activities such as TBP interaction and promoter selectivity, interaction with transcription activators, and chromatin modification through histone acetylation and deubiquitination. Within the SAGA complex, participates to a subcomplex required for deubiquitination of H2B and for the maintenance of steady-state H3 methylation levels. The TREX-2 complex functions in docking export-competent ribonucleoprotein particles (mRNPs) to the nuclear entrance of the nuclear pore complex (nuclear basket). TREX-2 participates in mRNA export and accurate chromatin positioning in the nucleus by tethering genes to the nuclear periphery. May also be involved in cytoplasmic mRNA decay by interaction with components of P-bodies.</text>
</comment>
<dbReference type="AlphaFoldDB" id="A0A165ZNF7"/>
<keyword evidence="1" id="KW-0805">Transcription regulation</keyword>
<dbReference type="STRING" id="436010.A0A165ZNF7"/>
<keyword evidence="1" id="KW-0811">Translocation</keyword>
<keyword evidence="1" id="KW-0156">Chromatin regulator</keyword>
<evidence type="ECO:0000313" key="2">
    <source>
        <dbReference type="EMBL" id="KZP10757.1"/>
    </source>
</evidence>
<dbReference type="GO" id="GO:0006325">
    <property type="term" value="P:chromatin organization"/>
    <property type="evidence" value="ECO:0007669"/>
    <property type="project" value="UniProtKB-KW"/>
</dbReference>
<dbReference type="Gene3D" id="1.10.246.140">
    <property type="match status" value="1"/>
</dbReference>
<keyword evidence="1" id="KW-0010">Activator</keyword>
<keyword evidence="1" id="KW-0813">Transport</keyword>
<sequence>MPAKTASEGLHAQIQRRMVESGEWDRIQLLLSSKLSETGWTDDLSHRSKEQARGMEHLSFSDLLQEFTPQAQNSIPPAVRKEFMGVIRQYIEKQLE</sequence>
<dbReference type="GO" id="GO:0003713">
    <property type="term" value="F:transcription coactivator activity"/>
    <property type="evidence" value="ECO:0007669"/>
    <property type="project" value="UniProtKB-UniRule"/>
</dbReference>
<evidence type="ECO:0000313" key="3">
    <source>
        <dbReference type="Proteomes" id="UP000076532"/>
    </source>
</evidence>
<keyword evidence="1" id="KW-0539">Nucleus</keyword>
<dbReference type="InterPro" id="IPR038212">
    <property type="entry name" value="TF_EnY2_sf"/>
</dbReference>
<keyword evidence="1" id="KW-0963">Cytoplasm</keyword>
<dbReference type="GO" id="GO:0000932">
    <property type="term" value="C:P-body"/>
    <property type="evidence" value="ECO:0007669"/>
    <property type="project" value="UniProtKB-SubCell"/>
</dbReference>
<dbReference type="GO" id="GO:0005643">
    <property type="term" value="C:nuclear pore"/>
    <property type="evidence" value="ECO:0007669"/>
    <property type="project" value="UniProtKB-UniRule"/>
</dbReference>
<proteinExistence type="inferred from homology"/>
<dbReference type="Pfam" id="PF10163">
    <property type="entry name" value="EnY2"/>
    <property type="match status" value="1"/>
</dbReference>
<dbReference type="GO" id="GO:0005654">
    <property type="term" value="C:nucleoplasm"/>
    <property type="evidence" value="ECO:0007669"/>
    <property type="project" value="UniProtKB-SubCell"/>
</dbReference>
<dbReference type="Proteomes" id="UP000076532">
    <property type="component" value="Unassembled WGS sequence"/>
</dbReference>
<dbReference type="GO" id="GO:0071819">
    <property type="term" value="C:DUBm complex"/>
    <property type="evidence" value="ECO:0007669"/>
    <property type="project" value="UniProtKB-UniRule"/>
</dbReference>
<dbReference type="GO" id="GO:0000124">
    <property type="term" value="C:SAGA complex"/>
    <property type="evidence" value="ECO:0007669"/>
    <property type="project" value="UniProtKB-UniRule"/>
</dbReference>
<gene>
    <name evidence="1" type="primary">SUS1</name>
    <name evidence="2" type="ORF">FIBSPDRAFT_200003</name>
</gene>
<dbReference type="GO" id="GO:0006406">
    <property type="term" value="P:mRNA export from nucleus"/>
    <property type="evidence" value="ECO:0007669"/>
    <property type="project" value="UniProtKB-UniRule"/>
</dbReference>
<comment type="subunit">
    <text evidence="1">Component of the nuclear pore complex (NPC)-associated TREX-2 complex (transcription and export complex 2), composed of at least SUS1, SAC3, THP1, SEM1, and CDC31. TREX-2 contains 2 SUS1 chains. The TREX-2 complex interacts with the nucleoporin NUP1. Component of the 1.8 MDa SAGA transcription coactivator-HAT complex. SAGA is built of 5 distinct domains with specialized functions. Within the SAGA complex, SUS1, SGF11, SGF73 and UBP8 form an additional subcomplex of SAGA called the DUB module (deubiquitination module). Interacts directly with THP1, SAC3, SGF11, and with the RNA polymerase II.</text>
</comment>
<dbReference type="GO" id="GO:0015031">
    <property type="term" value="P:protein transport"/>
    <property type="evidence" value="ECO:0007669"/>
    <property type="project" value="UniProtKB-KW"/>
</dbReference>
<dbReference type="GO" id="GO:0006368">
    <property type="term" value="P:transcription elongation by RNA polymerase II"/>
    <property type="evidence" value="ECO:0007669"/>
    <property type="project" value="UniProtKB-UniRule"/>
</dbReference>
<comment type="subcellular location">
    <subcellularLocation>
        <location evidence="1">Nucleus</location>
        <location evidence="1">Nucleoplasm</location>
    </subcellularLocation>
    <subcellularLocation>
        <location evidence="1">Cytoplasm</location>
        <location evidence="1">P-body</location>
    </subcellularLocation>
</comment>
<dbReference type="EMBL" id="KV417674">
    <property type="protein sequence ID" value="KZP10757.1"/>
    <property type="molecule type" value="Genomic_DNA"/>
</dbReference>